<name>A0A0D2MLC8_9CHLO</name>
<keyword evidence="4" id="KW-1185">Reference proteome</keyword>
<dbReference type="GeneID" id="25739461"/>
<feature type="chain" id="PRO_5002247858" description="Tyrosine-protein kinase ephrin type A/B receptor-like domain-containing protein" evidence="1">
    <location>
        <begin position="21"/>
        <end position="677"/>
    </location>
</feature>
<evidence type="ECO:0000259" key="2">
    <source>
        <dbReference type="Pfam" id="PF07699"/>
    </source>
</evidence>
<evidence type="ECO:0000313" key="3">
    <source>
        <dbReference type="EMBL" id="KIZ01377.1"/>
    </source>
</evidence>
<evidence type="ECO:0000313" key="4">
    <source>
        <dbReference type="Proteomes" id="UP000054498"/>
    </source>
</evidence>
<keyword evidence="1" id="KW-0732">Signal</keyword>
<reference evidence="3 4" key="1">
    <citation type="journal article" date="2013" name="BMC Genomics">
        <title>Reconstruction of the lipid metabolism for the microalga Monoraphidium neglectum from its genome sequence reveals characteristics suitable for biofuel production.</title>
        <authorList>
            <person name="Bogen C."/>
            <person name="Al-Dilaimi A."/>
            <person name="Albersmeier A."/>
            <person name="Wichmann J."/>
            <person name="Grundmann M."/>
            <person name="Rupp O."/>
            <person name="Lauersen K.J."/>
            <person name="Blifernez-Klassen O."/>
            <person name="Kalinowski J."/>
            <person name="Goesmann A."/>
            <person name="Mussgnug J.H."/>
            <person name="Kruse O."/>
        </authorList>
    </citation>
    <scope>NUCLEOTIDE SEQUENCE [LARGE SCALE GENOMIC DNA]</scope>
    <source>
        <strain evidence="3 4">SAG 48.87</strain>
    </source>
</reference>
<dbReference type="SMART" id="SM01411">
    <property type="entry name" value="Ephrin_rec_like"/>
    <property type="match status" value="7"/>
</dbReference>
<dbReference type="InterPro" id="IPR009030">
    <property type="entry name" value="Growth_fac_rcpt_cys_sf"/>
</dbReference>
<proteinExistence type="predicted"/>
<dbReference type="AlphaFoldDB" id="A0A0D2MLC8"/>
<evidence type="ECO:0000256" key="1">
    <source>
        <dbReference type="SAM" id="SignalP"/>
    </source>
</evidence>
<dbReference type="OrthoDB" id="430340at2759"/>
<dbReference type="KEGG" id="mng:MNEG_6585"/>
<dbReference type="InterPro" id="IPR011641">
    <property type="entry name" value="Tyr-kin_ephrin_A/B_rcpt-like"/>
</dbReference>
<dbReference type="SUPFAM" id="SSF57184">
    <property type="entry name" value="Growth factor receptor domain"/>
    <property type="match status" value="2"/>
</dbReference>
<dbReference type="RefSeq" id="XP_013900396.1">
    <property type="nucleotide sequence ID" value="XM_014044942.1"/>
</dbReference>
<accession>A0A0D2MLC8</accession>
<organism evidence="3 4">
    <name type="scientific">Monoraphidium neglectum</name>
    <dbReference type="NCBI Taxonomy" id="145388"/>
    <lineage>
        <taxon>Eukaryota</taxon>
        <taxon>Viridiplantae</taxon>
        <taxon>Chlorophyta</taxon>
        <taxon>core chlorophytes</taxon>
        <taxon>Chlorophyceae</taxon>
        <taxon>CS clade</taxon>
        <taxon>Sphaeropleales</taxon>
        <taxon>Selenastraceae</taxon>
        <taxon>Monoraphidium</taxon>
    </lineage>
</organism>
<dbReference type="EMBL" id="KK101301">
    <property type="protein sequence ID" value="KIZ01377.1"/>
    <property type="molecule type" value="Genomic_DNA"/>
</dbReference>
<dbReference type="PANTHER" id="PTHR46967">
    <property type="entry name" value="INSULIN-LIKE GROWTH FACTOR BINDING PROTEIN,N-TERMINAL"/>
    <property type="match status" value="1"/>
</dbReference>
<dbReference type="Pfam" id="PF07699">
    <property type="entry name" value="Ephrin_rec_like"/>
    <property type="match status" value="2"/>
</dbReference>
<protein>
    <recommendedName>
        <fullName evidence="2">Tyrosine-protein kinase ephrin type A/B receptor-like domain-containing protein</fullName>
    </recommendedName>
</protein>
<sequence>MRWSWLVVVLALAVVRLGPARELPFNTTDISSSGADVEDGSGELLPAGRGLHQTSDQCNLVIDGCARCYQRRAGTTTRTYCSKVLAGVLLVCGLITLQPGATSATDCTSPPGYYYQRGKALPCPRGTYKESSGTNANCDTCPEGITTPGGQVAMSNRTACKWVLPGYALQPNAVLGTTAATACPANTYREGEGLVEDASIGLNCTACPANMETLDIGQKTKDACFAPPGYGYNSTSGDAYKCPKGSYNPGWNRQPCVPCGLGDITSNDEGSTNPDDCITRAGYGTTKADNKTLVTSICPAGSFGRNSDTYGMVTVECTKCPDFSTTDGPGSVNSSQCLTLAGYGYENGGIAICDYGSWSAGHSQNPCTYCGDGYNTSADGVAATQGATSGSQCIVSGGFTPMADGSGLKPCPADTYKALLGNSSCVQCPAGTITTVMQAADAISHCDACRPGFGSASINASAPSCSICGSGYYSPGRVVGGSPCQACPRPVGFTGLMVSRKGIFTPEDCVPEFPGDNLSHQTWNFIAMDDSALTLTPAAADAVACQAACAASADCAYFVFKGVNSHCFLRDTVPYSLVNVSDTSKSYILLEVSAGHYVAYGAHATDATSLGQPLSAYATREAATAACDGSAECVGLKFVHTEGSNPWHTFKGTIWEDVVGKVRVVGSNINPWVPDPA</sequence>
<dbReference type="Proteomes" id="UP000054498">
    <property type="component" value="Unassembled WGS sequence"/>
</dbReference>
<feature type="domain" description="Tyrosine-protein kinase ephrin type A/B receptor-like" evidence="2">
    <location>
        <begin position="410"/>
        <end position="446"/>
    </location>
</feature>
<feature type="domain" description="Tyrosine-protein kinase ephrin type A/B receptor-like" evidence="2">
    <location>
        <begin position="112"/>
        <end position="148"/>
    </location>
</feature>
<dbReference type="Gene3D" id="2.10.50.10">
    <property type="entry name" value="Tumor Necrosis Factor Receptor, subunit A, domain 2"/>
    <property type="match status" value="3"/>
</dbReference>
<dbReference type="PANTHER" id="PTHR46967:SF2">
    <property type="entry name" value="SUSHI, VON WILLEBRAND FACTOR TYPE A, EGF AND PENTRAXIN DOMAIN-CONTAINING PROTEIN 1-LIKE"/>
    <property type="match status" value="1"/>
</dbReference>
<gene>
    <name evidence="3" type="ORF">MNEG_6585</name>
</gene>
<dbReference type="Gene3D" id="3.50.4.10">
    <property type="entry name" value="Hepatocyte Growth Factor"/>
    <property type="match status" value="1"/>
</dbReference>
<feature type="signal peptide" evidence="1">
    <location>
        <begin position="1"/>
        <end position="20"/>
    </location>
</feature>